<feature type="domain" description="CopZ zinc binding" evidence="1">
    <location>
        <begin position="14"/>
        <end position="74"/>
    </location>
</feature>
<dbReference type="Gene3D" id="2.20.25.270">
    <property type="match status" value="1"/>
</dbReference>
<evidence type="ECO:0000259" key="1">
    <source>
        <dbReference type="Pfam" id="PF18423"/>
    </source>
</evidence>
<proteinExistence type="predicted"/>
<gene>
    <name evidence="2" type="ORF">ENQ20_01180</name>
</gene>
<protein>
    <recommendedName>
        <fullName evidence="1">CopZ zinc binding domain-containing protein</fullName>
    </recommendedName>
</protein>
<dbReference type="Pfam" id="PF18423">
    <property type="entry name" value="zf_CopZ"/>
    <property type="match status" value="1"/>
</dbReference>
<comment type="caution">
    <text evidence="2">The sequence shown here is derived from an EMBL/GenBank/DDBJ whole genome shotgun (WGS) entry which is preliminary data.</text>
</comment>
<dbReference type="NCBIfam" id="NF047645">
    <property type="entry name" value="CopZ_Nterm_CC"/>
    <property type="match status" value="1"/>
</dbReference>
<accession>A0A7C1JQT5</accession>
<dbReference type="EMBL" id="DSMG01000011">
    <property type="protein sequence ID" value="HDX30087.1"/>
    <property type="molecule type" value="Genomic_DNA"/>
</dbReference>
<dbReference type="InterPro" id="IPR040890">
    <property type="entry name" value="Znf_CopZ"/>
</dbReference>
<dbReference type="AlphaFoldDB" id="A0A7C1JQT5"/>
<reference evidence="2" key="1">
    <citation type="journal article" date="2020" name="mSystems">
        <title>Genome- and Community-Level Interaction Insights into Carbon Utilization and Element Cycling Functions of Hydrothermarchaeota in Hydrothermal Sediment.</title>
        <authorList>
            <person name="Zhou Z."/>
            <person name="Liu Y."/>
            <person name="Xu W."/>
            <person name="Pan J."/>
            <person name="Luo Z.H."/>
            <person name="Li M."/>
        </authorList>
    </citation>
    <scope>NUCLEOTIDE SEQUENCE [LARGE SCALE GENOMIC DNA]</scope>
    <source>
        <strain evidence="2">SpSt-289</strain>
    </source>
</reference>
<name>A0A7C1JQT5_9CHLR</name>
<dbReference type="InterPro" id="IPR041854">
    <property type="entry name" value="BFD-like_2Fe2S-bd_dom_sf"/>
</dbReference>
<dbReference type="CDD" id="cd10141">
    <property type="entry name" value="CopZ-like_Fer2_BFD-like"/>
    <property type="match status" value="1"/>
</dbReference>
<dbReference type="Gene3D" id="1.10.10.1100">
    <property type="entry name" value="BFD-like [2Fe-2S]-binding domain"/>
    <property type="match status" value="1"/>
</dbReference>
<sequence length="154" mass="16951">MPAQNFQRPPRATNACPVCGEKGKPVQVQTVKALLSVSLRQVQGVEYLFCKTQTCPVVYFSPDGEQTFTTGQVRERVYQKEPDAEEVFVCYCFHHTVGDIRVASSETRAAIVDDINTGIHAEQCACDLRNPQGSCCLGNVRGLIKRLEKSAVTA</sequence>
<evidence type="ECO:0000313" key="2">
    <source>
        <dbReference type="EMBL" id="HDX30087.1"/>
    </source>
</evidence>
<organism evidence="2">
    <name type="scientific">Caldilinea aerophila</name>
    <dbReference type="NCBI Taxonomy" id="133453"/>
    <lineage>
        <taxon>Bacteria</taxon>
        <taxon>Bacillati</taxon>
        <taxon>Chloroflexota</taxon>
        <taxon>Caldilineae</taxon>
        <taxon>Caldilineales</taxon>
        <taxon>Caldilineaceae</taxon>
        <taxon>Caldilinea</taxon>
    </lineage>
</organism>